<dbReference type="SUPFAM" id="SSF52540">
    <property type="entry name" value="P-loop containing nucleoside triphosphate hydrolases"/>
    <property type="match status" value="1"/>
</dbReference>
<feature type="transmembrane region" description="Helical" evidence="7">
    <location>
        <begin position="30"/>
        <end position="53"/>
    </location>
</feature>
<protein>
    <submittedName>
        <fullName evidence="10">ABC transporter ATP-binding protein</fullName>
    </submittedName>
</protein>
<dbReference type="GO" id="GO:0005524">
    <property type="term" value="F:ATP binding"/>
    <property type="evidence" value="ECO:0007669"/>
    <property type="project" value="UniProtKB-KW"/>
</dbReference>
<dbReference type="Gene3D" id="1.20.1560.10">
    <property type="entry name" value="ABC transporter type 1, transmembrane domain"/>
    <property type="match status" value="1"/>
</dbReference>
<dbReference type="PROSITE" id="PS50929">
    <property type="entry name" value="ABC_TM1F"/>
    <property type="match status" value="1"/>
</dbReference>
<feature type="domain" description="ABC transmembrane type-1" evidence="9">
    <location>
        <begin position="30"/>
        <end position="279"/>
    </location>
</feature>
<dbReference type="GO" id="GO:0034040">
    <property type="term" value="F:ATPase-coupled lipid transmembrane transporter activity"/>
    <property type="evidence" value="ECO:0007669"/>
    <property type="project" value="TreeGrafter"/>
</dbReference>
<organism evidence="10 11">
    <name type="scientific">Brevundimonas subvibrioides</name>
    <dbReference type="NCBI Taxonomy" id="74313"/>
    <lineage>
        <taxon>Bacteria</taxon>
        <taxon>Pseudomonadati</taxon>
        <taxon>Pseudomonadota</taxon>
        <taxon>Alphaproteobacteria</taxon>
        <taxon>Caulobacterales</taxon>
        <taxon>Caulobacteraceae</taxon>
        <taxon>Brevundimonas</taxon>
    </lineage>
</organism>
<dbReference type="InterPro" id="IPR036640">
    <property type="entry name" value="ABC1_TM_sf"/>
</dbReference>
<feature type="transmembrane region" description="Helical" evidence="7">
    <location>
        <begin position="282"/>
        <end position="303"/>
    </location>
</feature>
<dbReference type="PROSITE" id="PS00211">
    <property type="entry name" value="ABC_TRANSPORTER_1"/>
    <property type="match status" value="1"/>
</dbReference>
<dbReference type="GO" id="GO:0005886">
    <property type="term" value="C:plasma membrane"/>
    <property type="evidence" value="ECO:0007669"/>
    <property type="project" value="UniProtKB-SubCell"/>
</dbReference>
<feature type="transmembrane region" description="Helical" evidence="7">
    <location>
        <begin position="146"/>
        <end position="169"/>
    </location>
</feature>
<dbReference type="PANTHER" id="PTHR24221:SF654">
    <property type="entry name" value="ATP-BINDING CASSETTE SUB-FAMILY B MEMBER 6"/>
    <property type="match status" value="1"/>
</dbReference>
<evidence type="ECO:0000259" key="8">
    <source>
        <dbReference type="PROSITE" id="PS50893"/>
    </source>
</evidence>
<dbReference type="SUPFAM" id="SSF90123">
    <property type="entry name" value="ABC transporter transmembrane region"/>
    <property type="match status" value="1"/>
</dbReference>
<feature type="transmembrane region" description="Helical" evidence="7">
    <location>
        <begin position="65"/>
        <end position="85"/>
    </location>
</feature>
<keyword evidence="3" id="KW-0547">Nucleotide-binding</keyword>
<comment type="caution">
    <text evidence="10">The sequence shown here is derived from an EMBL/GenBank/DDBJ whole genome shotgun (WGS) entry which is preliminary data.</text>
</comment>
<feature type="transmembrane region" description="Helical" evidence="7">
    <location>
        <begin position="253"/>
        <end position="276"/>
    </location>
</feature>
<evidence type="ECO:0000313" key="10">
    <source>
        <dbReference type="EMBL" id="OYX56622.1"/>
    </source>
</evidence>
<name>A0A258HJU3_9CAUL</name>
<dbReference type="PROSITE" id="PS50893">
    <property type="entry name" value="ABC_TRANSPORTER_2"/>
    <property type="match status" value="1"/>
</dbReference>
<dbReference type="InterPro" id="IPR027417">
    <property type="entry name" value="P-loop_NTPase"/>
</dbReference>
<sequence>MKPTTAHTGDPTLEALLAEQRRAQGGRLRLAALSAALVSGASVALLGLSGWFITGAAIAGAGGFAVVQAFNYLLPAAVIRMLAIVRTGSRYVERVSGHAAALKALARLRPLLFARLAAAPPRRAFSLSSGEASARMIQDVDAIQTVFVRLSGPWGAGAGALAAIGLALLAGALPALVLAGGIAIAIFGGLLIGRRVADPAGRRVQVAMGLFKDRLSALQAAAPELRAYGLESWAADQVGQAARTLDRRRVADAVAGGWIPVFQAAVLAVTVIGVIATSAPASLPLVALAALASVTGLEAAAALTGGLRQNGAAQEALARLAEVLDDPARPVIRQLAPAMAGDAIVIRSAALEIAPPFRLGVIGPSGSGKTRLIETLMGLRPSVADQLRLGGLPLEDAALDDVRARFAYASQDVRLLAGSIADNLRLADPGASNDDLWAALSDACLADRVAALPAGLDTVLSENGDRLSGGERRRLGLARAYLRDAPWLVLDEPTEGLDAATETRVLDGLTHHLSTRRQGLILVSHRSAPTALCDRVVDVSVTLSPGGIPLGGRDVRAAA</sequence>
<dbReference type="InterPro" id="IPR003593">
    <property type="entry name" value="AAA+_ATPase"/>
</dbReference>
<dbReference type="Pfam" id="PF00005">
    <property type="entry name" value="ABC_tran"/>
    <property type="match status" value="1"/>
</dbReference>
<dbReference type="GO" id="GO:0140359">
    <property type="term" value="F:ABC-type transporter activity"/>
    <property type="evidence" value="ECO:0007669"/>
    <property type="project" value="InterPro"/>
</dbReference>
<dbReference type="InterPro" id="IPR003439">
    <property type="entry name" value="ABC_transporter-like_ATP-bd"/>
</dbReference>
<evidence type="ECO:0000256" key="6">
    <source>
        <dbReference type="ARBA" id="ARBA00023136"/>
    </source>
</evidence>
<evidence type="ECO:0000256" key="7">
    <source>
        <dbReference type="SAM" id="Phobius"/>
    </source>
</evidence>
<proteinExistence type="predicted"/>
<keyword evidence="2 7" id="KW-0812">Transmembrane</keyword>
<evidence type="ECO:0000259" key="9">
    <source>
        <dbReference type="PROSITE" id="PS50929"/>
    </source>
</evidence>
<feature type="transmembrane region" description="Helical" evidence="7">
    <location>
        <begin position="175"/>
        <end position="193"/>
    </location>
</feature>
<dbReference type="GO" id="GO:0016887">
    <property type="term" value="F:ATP hydrolysis activity"/>
    <property type="evidence" value="ECO:0007669"/>
    <property type="project" value="InterPro"/>
</dbReference>
<accession>A0A258HJU3</accession>
<dbReference type="InterPro" id="IPR017871">
    <property type="entry name" value="ABC_transporter-like_CS"/>
</dbReference>
<dbReference type="PANTHER" id="PTHR24221">
    <property type="entry name" value="ATP-BINDING CASSETTE SUB-FAMILY B"/>
    <property type="match status" value="1"/>
</dbReference>
<evidence type="ECO:0000313" key="11">
    <source>
        <dbReference type="Proteomes" id="UP000216147"/>
    </source>
</evidence>
<keyword evidence="4 10" id="KW-0067">ATP-binding</keyword>
<keyword evidence="6 7" id="KW-0472">Membrane</keyword>
<dbReference type="InterPro" id="IPR011527">
    <property type="entry name" value="ABC1_TM_dom"/>
</dbReference>
<feature type="domain" description="ABC transporter" evidence="8">
    <location>
        <begin position="318"/>
        <end position="559"/>
    </location>
</feature>
<keyword evidence="5 7" id="KW-1133">Transmembrane helix</keyword>
<gene>
    <name evidence="10" type="ORF">B7Y86_07505</name>
</gene>
<comment type="subcellular location">
    <subcellularLocation>
        <location evidence="1">Cell membrane</location>
        <topology evidence="1">Multi-pass membrane protein</topology>
    </subcellularLocation>
</comment>
<dbReference type="SMART" id="SM00382">
    <property type="entry name" value="AAA"/>
    <property type="match status" value="1"/>
</dbReference>
<dbReference type="Gene3D" id="3.40.50.300">
    <property type="entry name" value="P-loop containing nucleotide triphosphate hydrolases"/>
    <property type="match status" value="1"/>
</dbReference>
<evidence type="ECO:0000256" key="3">
    <source>
        <dbReference type="ARBA" id="ARBA00022741"/>
    </source>
</evidence>
<evidence type="ECO:0000256" key="5">
    <source>
        <dbReference type="ARBA" id="ARBA00022989"/>
    </source>
</evidence>
<dbReference type="AlphaFoldDB" id="A0A258HJU3"/>
<dbReference type="InterPro" id="IPR039421">
    <property type="entry name" value="Type_1_exporter"/>
</dbReference>
<dbReference type="EMBL" id="NCEQ01000007">
    <property type="protein sequence ID" value="OYX56622.1"/>
    <property type="molecule type" value="Genomic_DNA"/>
</dbReference>
<evidence type="ECO:0000256" key="4">
    <source>
        <dbReference type="ARBA" id="ARBA00022840"/>
    </source>
</evidence>
<evidence type="ECO:0000256" key="2">
    <source>
        <dbReference type="ARBA" id="ARBA00022692"/>
    </source>
</evidence>
<evidence type="ECO:0000256" key="1">
    <source>
        <dbReference type="ARBA" id="ARBA00004651"/>
    </source>
</evidence>
<reference evidence="10 11" key="1">
    <citation type="submission" date="2017-03" db="EMBL/GenBank/DDBJ databases">
        <title>Lifting the veil on microbial sulfur biogeochemistry in mining wastewaters.</title>
        <authorList>
            <person name="Kantor R.S."/>
            <person name="Colenbrander Nelson T."/>
            <person name="Marshall S."/>
            <person name="Bennett D."/>
            <person name="Apte S."/>
            <person name="Camacho D."/>
            <person name="Thomas B.C."/>
            <person name="Warren L.A."/>
            <person name="Banfield J.F."/>
        </authorList>
    </citation>
    <scope>NUCLEOTIDE SEQUENCE [LARGE SCALE GENOMIC DNA]</scope>
    <source>
        <strain evidence="10">32-68-21</strain>
    </source>
</reference>
<dbReference type="Proteomes" id="UP000216147">
    <property type="component" value="Unassembled WGS sequence"/>
</dbReference>